<dbReference type="InterPro" id="IPR046342">
    <property type="entry name" value="CBS_dom_sf"/>
</dbReference>
<dbReference type="InterPro" id="IPR014710">
    <property type="entry name" value="RmlC-like_jellyroll"/>
</dbReference>
<keyword evidence="1 2" id="KW-0129">CBS domain</keyword>
<dbReference type="Pfam" id="PF03445">
    <property type="entry name" value="DUF294"/>
    <property type="match status" value="1"/>
</dbReference>
<dbReference type="CDD" id="cd05401">
    <property type="entry name" value="NT_GlnE_GlnD_like"/>
    <property type="match status" value="1"/>
</dbReference>
<proteinExistence type="predicted"/>
<dbReference type="InterPro" id="IPR005105">
    <property type="entry name" value="GlnD_Uridyltrans_N"/>
</dbReference>
<dbReference type="InterPro" id="IPR051257">
    <property type="entry name" value="Diverse_CBS-Domain"/>
</dbReference>
<name>A0A5C1E8V8_9RHOO</name>
<dbReference type="Gene3D" id="3.10.580.10">
    <property type="entry name" value="CBS-domain"/>
    <property type="match status" value="1"/>
</dbReference>
<protein>
    <recommendedName>
        <fullName evidence="7">CBS domain-containing protein</fullName>
    </recommendedName>
</protein>
<evidence type="ECO:0000259" key="4">
    <source>
        <dbReference type="PROSITE" id="PS51371"/>
    </source>
</evidence>
<dbReference type="AlphaFoldDB" id="A0A5C1E8V8"/>
<feature type="domain" description="CBS" evidence="4">
    <location>
        <begin position="174"/>
        <end position="231"/>
    </location>
</feature>
<gene>
    <name evidence="5" type="ORF">OTERR_19250</name>
</gene>
<dbReference type="CDD" id="cd00038">
    <property type="entry name" value="CAP_ED"/>
    <property type="match status" value="1"/>
</dbReference>
<dbReference type="InterPro" id="IPR018490">
    <property type="entry name" value="cNMP-bd_dom_sf"/>
</dbReference>
<sequence length="636" mass="71499">MSNSATQMLVKATADSLRQHSPFDRMEPEALRFLAERAKLGYFAKDTRILTPESGPPKTFYIIQRGKVGASQVGEVNVTEYSSLTLGVGECFPIGAVTAQRASTNLYAALEDTFCYQLDADDFFALMRMSQVFNLFCTQYIASLLNQSRKQLQVQFAQRAAEQQTLNTSLANLLKRPPVTVTAAATLRQVLENMAEEHLGSMVVVDEQSKPIGIFTQSDLLKRVVLPGVSLESPITAVMTAHPHTLHLGATAYDAALAMAMHGIRHVLGVDGDGKLQGVISERDLFTLQRVGLRQIRQSIEKAPDMATLKQASEDVAQLAMNMLAQGVGAEQLTQFISALNDTLTRRIIELALVRHDLYGIEWAWLSFGSEGREEQTFCTDQDNGIIYVCPDTMDREQLQLRLLEFARDVNDDLDACGFPRCKGNIMASNPEWCLTLEEWQERFFDWIRKPHPVALLNATIFFDFRPLYGKGYLADRLRLALFNLTQINPSFLRMMAANALQVVPPLGKIRDFVTDLEPDYPGTIDLKKYGARLFIDVARIYSLAAAVHNTNTVQRLRQTANKLGQGQDDVSAVVEAFNYIQLLRLRHQHLETDGGRPGDNRIDPDKLNELDRRILKEAFRQARKLQLRLKLDYQL</sequence>
<dbReference type="KEGG" id="otr:OTERR_19250"/>
<dbReference type="SMART" id="SM00116">
    <property type="entry name" value="CBS"/>
    <property type="match status" value="2"/>
</dbReference>
<dbReference type="Pfam" id="PF10335">
    <property type="entry name" value="DUF294_C"/>
    <property type="match status" value="1"/>
</dbReference>
<dbReference type="InterPro" id="IPR018821">
    <property type="entry name" value="DUF294_put_nucleoTrafse_sb-bd"/>
</dbReference>
<accession>A0A5C1E8V8</accession>
<dbReference type="PROSITE" id="PS51371">
    <property type="entry name" value="CBS"/>
    <property type="match status" value="2"/>
</dbReference>
<evidence type="ECO:0000256" key="2">
    <source>
        <dbReference type="PROSITE-ProRule" id="PRU00703"/>
    </source>
</evidence>
<dbReference type="PANTHER" id="PTHR43080:SF2">
    <property type="entry name" value="CBS DOMAIN-CONTAINING PROTEIN"/>
    <property type="match status" value="1"/>
</dbReference>
<dbReference type="Gene3D" id="2.60.120.10">
    <property type="entry name" value="Jelly Rolls"/>
    <property type="match status" value="1"/>
</dbReference>
<dbReference type="InterPro" id="IPR000595">
    <property type="entry name" value="cNMP-bd_dom"/>
</dbReference>
<organism evidence="5 6">
    <name type="scientific">Oryzomicrobium terrae</name>
    <dbReference type="NCBI Taxonomy" id="1735038"/>
    <lineage>
        <taxon>Bacteria</taxon>
        <taxon>Pseudomonadati</taxon>
        <taxon>Pseudomonadota</taxon>
        <taxon>Betaproteobacteria</taxon>
        <taxon>Rhodocyclales</taxon>
        <taxon>Rhodocyclaceae</taxon>
        <taxon>Oryzomicrobium</taxon>
    </lineage>
</organism>
<evidence type="ECO:0008006" key="7">
    <source>
        <dbReference type="Google" id="ProtNLM"/>
    </source>
</evidence>
<dbReference type="SUPFAM" id="SSF54631">
    <property type="entry name" value="CBS-domain pair"/>
    <property type="match status" value="1"/>
</dbReference>
<dbReference type="RefSeq" id="WP_054621376.1">
    <property type="nucleotide sequence ID" value="NZ_CP022579.1"/>
</dbReference>
<dbReference type="PROSITE" id="PS50042">
    <property type="entry name" value="CNMP_BINDING_3"/>
    <property type="match status" value="1"/>
</dbReference>
<dbReference type="GO" id="GO:0008773">
    <property type="term" value="F:[protein-PII] uridylyltransferase activity"/>
    <property type="evidence" value="ECO:0007669"/>
    <property type="project" value="InterPro"/>
</dbReference>
<feature type="domain" description="CBS" evidence="4">
    <location>
        <begin position="239"/>
        <end position="296"/>
    </location>
</feature>
<feature type="domain" description="Cyclic nucleotide-binding" evidence="3">
    <location>
        <begin position="22"/>
        <end position="127"/>
    </location>
</feature>
<dbReference type="PANTHER" id="PTHR43080">
    <property type="entry name" value="CBS DOMAIN-CONTAINING PROTEIN CBSX3, MITOCHONDRIAL"/>
    <property type="match status" value="1"/>
</dbReference>
<evidence type="ECO:0000256" key="1">
    <source>
        <dbReference type="ARBA" id="ARBA00023122"/>
    </source>
</evidence>
<dbReference type="Proteomes" id="UP000323671">
    <property type="component" value="Chromosome"/>
</dbReference>
<evidence type="ECO:0000259" key="3">
    <source>
        <dbReference type="PROSITE" id="PS50042"/>
    </source>
</evidence>
<dbReference type="InterPro" id="IPR000644">
    <property type="entry name" value="CBS_dom"/>
</dbReference>
<dbReference type="Pfam" id="PF00571">
    <property type="entry name" value="CBS"/>
    <property type="match status" value="2"/>
</dbReference>
<reference evidence="5 6" key="1">
    <citation type="submission" date="2017-07" db="EMBL/GenBank/DDBJ databases">
        <title>Complete genome sequence of Oryzomicrobium terrae TPP412.</title>
        <authorList>
            <person name="Chiu L.-W."/>
            <person name="Lo K.-J."/>
            <person name="Tsai Y.-M."/>
            <person name="Lin S.-S."/>
            <person name="Kuo C.-H."/>
            <person name="Liu C.-T."/>
        </authorList>
    </citation>
    <scope>NUCLEOTIDE SEQUENCE [LARGE SCALE GENOMIC DNA]</scope>
    <source>
        <strain evidence="5 6">TPP412</strain>
    </source>
</reference>
<dbReference type="SUPFAM" id="SSF51206">
    <property type="entry name" value="cAMP-binding domain-like"/>
    <property type="match status" value="1"/>
</dbReference>
<dbReference type="EMBL" id="CP022579">
    <property type="protein sequence ID" value="QEL65401.1"/>
    <property type="molecule type" value="Genomic_DNA"/>
</dbReference>
<evidence type="ECO:0000313" key="5">
    <source>
        <dbReference type="EMBL" id="QEL65401.1"/>
    </source>
</evidence>
<evidence type="ECO:0000313" key="6">
    <source>
        <dbReference type="Proteomes" id="UP000323671"/>
    </source>
</evidence>
<keyword evidence="6" id="KW-1185">Reference proteome</keyword>